<evidence type="ECO:0000256" key="1">
    <source>
        <dbReference type="SAM" id="Phobius"/>
    </source>
</evidence>
<dbReference type="OrthoDB" id="1656061at2"/>
<dbReference type="Pfam" id="PF14501">
    <property type="entry name" value="HATPase_c_5"/>
    <property type="match status" value="1"/>
</dbReference>
<evidence type="ECO:0000313" key="3">
    <source>
        <dbReference type="EMBL" id="OFI48182.1"/>
    </source>
</evidence>
<dbReference type="Gene3D" id="3.30.565.10">
    <property type="entry name" value="Histidine kinase-like ATPase, C-terminal domain"/>
    <property type="match status" value="1"/>
</dbReference>
<dbReference type="InterPro" id="IPR036890">
    <property type="entry name" value="HATPase_C_sf"/>
</dbReference>
<feature type="transmembrane region" description="Helical" evidence="1">
    <location>
        <begin position="179"/>
        <end position="202"/>
    </location>
</feature>
<keyword evidence="1" id="KW-1133">Transmembrane helix</keyword>
<gene>
    <name evidence="3" type="ORF">BG261_07830</name>
</gene>
<dbReference type="EMBL" id="MKIR01000026">
    <property type="protein sequence ID" value="OFI48182.1"/>
    <property type="molecule type" value="Genomic_DNA"/>
</dbReference>
<feature type="domain" description="Sensor histidine kinase NatK-like C-terminal" evidence="2">
    <location>
        <begin position="328"/>
        <end position="432"/>
    </location>
</feature>
<proteinExistence type="predicted"/>
<reference evidence="4" key="1">
    <citation type="submission" date="2016-09" db="EMBL/GenBank/DDBJ databases">
        <title>Draft genome sequence of a novel species of the family Streptococcaceae isolated from flowers.</title>
        <authorList>
            <person name="Chuah L.-O."/>
            <person name="Yap K.-P."/>
            <person name="Thong K.L."/>
            <person name="Liong M.T."/>
            <person name="Ahmad R."/>
            <person name="Rusul G."/>
        </authorList>
    </citation>
    <scope>NUCLEOTIDE SEQUENCE [LARGE SCALE GENOMIC DNA]</scope>
    <source>
        <strain evidence="4">DF1</strain>
    </source>
</reference>
<dbReference type="AlphaFoldDB" id="A0A1E8GIT8"/>
<evidence type="ECO:0000259" key="2">
    <source>
        <dbReference type="Pfam" id="PF14501"/>
    </source>
</evidence>
<feature type="transmembrane region" description="Helical" evidence="1">
    <location>
        <begin position="73"/>
        <end position="91"/>
    </location>
</feature>
<dbReference type="Proteomes" id="UP000178622">
    <property type="component" value="Unassembled WGS sequence"/>
</dbReference>
<keyword evidence="4" id="KW-1185">Reference proteome</keyword>
<accession>A0A1E8GIT8</accession>
<keyword evidence="1" id="KW-0472">Membrane</keyword>
<dbReference type="RefSeq" id="WP_070793191.1">
    <property type="nucleotide sequence ID" value="NZ_MKIR01000026.1"/>
</dbReference>
<dbReference type="GO" id="GO:0042802">
    <property type="term" value="F:identical protein binding"/>
    <property type="evidence" value="ECO:0007669"/>
    <property type="project" value="TreeGrafter"/>
</dbReference>
<feature type="transmembrane region" description="Helical" evidence="1">
    <location>
        <begin position="142"/>
        <end position="159"/>
    </location>
</feature>
<feature type="transmembrane region" description="Helical" evidence="1">
    <location>
        <begin position="112"/>
        <end position="130"/>
    </location>
</feature>
<organism evidence="3 4">
    <name type="scientific">Floricoccus tropicus</name>
    <dbReference type="NCBI Taxonomy" id="1859473"/>
    <lineage>
        <taxon>Bacteria</taxon>
        <taxon>Bacillati</taxon>
        <taxon>Bacillota</taxon>
        <taxon>Bacilli</taxon>
        <taxon>Lactobacillales</taxon>
        <taxon>Streptococcaceae</taxon>
        <taxon>Floricoccus</taxon>
    </lineage>
</organism>
<dbReference type="PANTHER" id="PTHR40448">
    <property type="entry name" value="TWO-COMPONENT SENSOR HISTIDINE KINASE"/>
    <property type="match status" value="1"/>
</dbReference>
<dbReference type="SUPFAM" id="SSF55874">
    <property type="entry name" value="ATPase domain of HSP90 chaperone/DNA topoisomerase II/histidine kinase"/>
    <property type="match status" value="1"/>
</dbReference>
<dbReference type="InterPro" id="IPR032834">
    <property type="entry name" value="NatK-like_C"/>
</dbReference>
<feature type="transmembrane region" description="Helical" evidence="1">
    <location>
        <begin position="6"/>
        <end position="24"/>
    </location>
</feature>
<evidence type="ECO:0000313" key="4">
    <source>
        <dbReference type="Proteomes" id="UP000178622"/>
    </source>
</evidence>
<dbReference type="STRING" id="1859473.BG261_07830"/>
<protein>
    <recommendedName>
        <fullName evidence="2">Sensor histidine kinase NatK-like C-terminal domain-containing protein</fullName>
    </recommendedName>
</protein>
<feature type="transmembrane region" description="Helical" evidence="1">
    <location>
        <begin position="36"/>
        <end position="67"/>
    </location>
</feature>
<comment type="caution">
    <text evidence="3">The sequence shown here is derived from an EMBL/GenBank/DDBJ whole genome shotgun (WGS) entry which is preliminary data.</text>
</comment>
<name>A0A1E8GIT8_9LACT</name>
<dbReference type="PANTHER" id="PTHR40448:SF1">
    <property type="entry name" value="TWO-COMPONENT SENSOR HISTIDINE KINASE"/>
    <property type="match status" value="1"/>
</dbReference>
<sequence>MLINLWMSYLEILIVIFAFLFLIYKKNNWKLNLANVSILLALFIFIYIAGIHPSVATFLVVLFLFFISIYERIPQIFFTISIPIVTSQAIINCTPKLDFWIFDDSMQENIRILLIISGIFVIIFLISFFARELIDTYPSSRFLASIGCVGFLIGACIYIRDLIEYFHLYAKFFNTQGTFFVEILFTIILSLALVLVIAFYAYKRNQELLSENKRKDIENEISTIYVEQIQRQYQDVRNFKHDYLNILLSMELYMDEGNMDNLKEYFYKEIVPTKKIADINRIGFQNLNNIQSMEIRAIFINKLRNANDKIKIHIDIPEIIIPQNINNSVNLVRIIGIILDNALEELSSLVEKDKPGQLNIAIFPLEKRAVIVIENSMTEERKDILHINEKGISSKGENRGLGLYNIQGIVKSSSHIDLTTSSENYKFRQKLSVKGGAING</sequence>
<keyword evidence="1" id="KW-0812">Transmembrane</keyword>